<feature type="compositionally biased region" description="Low complexity" evidence="5">
    <location>
        <begin position="454"/>
        <end position="466"/>
    </location>
</feature>
<keyword evidence="3 6" id="KW-1133">Transmembrane helix</keyword>
<feature type="region of interest" description="Disordered" evidence="5">
    <location>
        <begin position="1031"/>
        <end position="1068"/>
    </location>
</feature>
<feature type="compositionally biased region" description="Basic and acidic residues" evidence="5">
    <location>
        <begin position="1407"/>
        <end position="1421"/>
    </location>
</feature>
<feature type="compositionally biased region" description="Gly residues" evidence="5">
    <location>
        <begin position="1277"/>
        <end position="1296"/>
    </location>
</feature>
<feature type="region of interest" description="Disordered" evidence="5">
    <location>
        <begin position="326"/>
        <end position="468"/>
    </location>
</feature>
<evidence type="ECO:0000256" key="2">
    <source>
        <dbReference type="ARBA" id="ARBA00022692"/>
    </source>
</evidence>
<evidence type="ECO:0000313" key="8">
    <source>
        <dbReference type="EMBL" id="GAV55924.1"/>
    </source>
</evidence>
<keyword evidence="2 6" id="KW-0812">Transmembrane</keyword>
<keyword evidence="4 6" id="KW-0472">Membrane</keyword>
<dbReference type="Proteomes" id="UP000187013">
    <property type="component" value="Unassembled WGS sequence"/>
</dbReference>
<name>A0A1Q3AJM6_ZYGRO</name>
<feature type="compositionally biased region" description="Gly residues" evidence="5">
    <location>
        <begin position="1692"/>
        <end position="1708"/>
    </location>
</feature>
<evidence type="ECO:0000313" key="9">
    <source>
        <dbReference type="Proteomes" id="UP000187013"/>
    </source>
</evidence>
<feature type="transmembrane region" description="Helical" evidence="6">
    <location>
        <begin position="541"/>
        <end position="559"/>
    </location>
</feature>
<feature type="compositionally biased region" description="Basic and acidic residues" evidence="5">
    <location>
        <begin position="1429"/>
        <end position="1477"/>
    </location>
</feature>
<evidence type="ECO:0000256" key="3">
    <source>
        <dbReference type="ARBA" id="ARBA00022989"/>
    </source>
</evidence>
<evidence type="ECO:0000256" key="5">
    <source>
        <dbReference type="SAM" id="MobiDB-lite"/>
    </source>
</evidence>
<feature type="compositionally biased region" description="Gly residues" evidence="5">
    <location>
        <begin position="192"/>
        <end position="233"/>
    </location>
</feature>
<evidence type="ECO:0000256" key="4">
    <source>
        <dbReference type="ARBA" id="ARBA00023136"/>
    </source>
</evidence>
<dbReference type="GO" id="GO:0005254">
    <property type="term" value="F:chloride channel activity"/>
    <property type="evidence" value="ECO:0007669"/>
    <property type="project" value="TreeGrafter"/>
</dbReference>
<dbReference type="Pfam" id="PF04547">
    <property type="entry name" value="Anoctamin"/>
    <property type="match status" value="1"/>
</dbReference>
<dbReference type="EMBL" id="BDGX01000052">
    <property type="protein sequence ID" value="GAV55924.1"/>
    <property type="molecule type" value="Genomic_DNA"/>
</dbReference>
<sequence length="1862" mass="193568">MSGNLEQLDPNYVVSFEYSKDNVAKLVSEFQNHGLQTVTRPGHNSKTVYAFTRVDEPGVFESGETFSEKPSSKQQPSKGEKASSNSNIGADAGVSDHDDQQPARSTASGVDRDAGNTEKQELAGREKSASSSASDKFADIPGDKKKQQGLLSKAEDAAQSQGGVQGLKDKAGKVPGADKAEDGLKKKVPGGDKLGGIAGAAGGLAGGGSGGGSGSGSGSGSGVGTGAGAGAGKKGVADQAKGGLKGFNKDDLVKGGKEVFDGHKDELTQAGQQAAKGDTSGLEKAGTNVGKDVVGRVDKDQLVSSGKKVFSGDKKDMLKNGKKALAKNQAENKGKDLLSGAGGVGAAGGLAGKTGDGNSAKDSQSKGTKSGEFENSVKGASSGDKPTENGSKKDTEPQSFEDDVPGGTEGSLRSDAAVKGFPRESSASPLPREEKSASSFSQSDPASKNSFTGAATKESATSSPASSGGGRATLFAIVANFDFVHSVTPIYDAERRKKLDSTVSNLIQAPTLTPTDHDLTNLEHLTRNPREILYFFYFKNYILWLLPISLVGVICRFFSRAVAPWEFNITYTFLLIVWSLLFTASWIYYFEPLYAKRLGKVLGVGTPGEKKLSAPHVVLYKKFAFIPVALLFAASLIVFQFLCFFIEIFITQLYSGPFSAILALLPTVLISAIVPVLTLIYNKLFVDPLVKWENGPNPKKSKTEKNYILTFLTSYVPLFITLFVYLPLGHKFTPDLQGGVVSYAKKYHIPVAASEFIVDINRYKKQFFYYTVTAQIINMALDNVVPLLLDALVPSLVKDGNRSQGDVLAKIDSVVQSRYPQDFDLWKKVQLFHASNYGEFDLDQNYGKLVVQFGYIAMFSIIWPLAPLIFTIIDLAIFRADLWRAFIKSKPSSNPTDLQVAKGGAHKIHVSSAPWNGILEKTTYLGFVVSVTLLLMYRHSNFPGIGLSTGLEKRDNWYRESPLVFSWSNILLAAAIAEHLALFGYLYVKDVCLSYQTKFEPATLPYVEVQAKPVYNEEVDETAAVMEEVAYEPIEQPKPKGEETQKEGITDRDAALDNSDNTFGAKSTGAEVYGDSGYSYGYDGGYAPSGDRSAVEGVADDGRTRAAGYDDGYRAGYAKGFEGGDEDDGFADNGIAANGFDGRYGKPTSSSGSKRKGYGKFDDNDYLNDNATTGATNGLGGSASSGATRSGNKTHDSGVSGSRSSKKTTSPSDKASKESSRHATSAKESNLSAQGNGKGSPAPHANSGSKENPVQSQGKSDLTSASASKNSKTSGIAGAGAGAGAGGVAGAVGGAGIADSYRAPSSTKHHSNRESSYLESPTPSEDAGATLPDTIPTSKNYDSRNDKNGNPVKSAAQSEASPSASYSGDGAAAGGTAGGAAGGLGGLAAGAAGDLKSGKVPKGSGDVGKDLQKDVGSDLKSGKLPKGGDIGKDLKKDIPKDPKDLKKDIPKDPKDLKKDIPKDPKDLKKDIPKDLPKDIGSGLPSGGESQAGGENTASGAFGEAAQQGGKESGKAPSVGDAMKTLDPAAVAGSVGNIAKDPSAAPQEAGNLAQQGAPVVSAAWANRSKGAKGLSSQGAEESAAGASKHDSSRSAADIGKGARGVADDEGYGAGAAQGGKYASGYDVKEGANIESGKHNASRTGTSGVKKSTDIEDGRVYNAKENIDNTYASGSTGAAHGTSGAEQPIHGKGVHGTGNGREAGHGGVGGADPESPAAQQFGRDVHSLKSGKTYGTAESKIDNLTGAADQSEGTGAAGTAGVSGADANIQKTPQRSATKPKTDGTRSKTGTPSRSKTIGHSSQAKKEAANPKATNTTEASKSASKDPKQRSSNPELRANQANSTPESKGKHKSGLLHKIIKKLE</sequence>
<feature type="transmembrane region" description="Helical" evidence="6">
    <location>
        <begin position="571"/>
        <end position="590"/>
    </location>
</feature>
<evidence type="ECO:0000256" key="6">
    <source>
        <dbReference type="SAM" id="Phobius"/>
    </source>
</evidence>
<protein>
    <recommendedName>
        <fullName evidence="7">Anoctamin transmembrane domain-containing protein</fullName>
    </recommendedName>
</protein>
<feature type="transmembrane region" description="Helical" evidence="6">
    <location>
        <begin position="658"/>
        <end position="681"/>
    </location>
</feature>
<gene>
    <name evidence="8" type="ORF">ZYGR_0AZ00950</name>
</gene>
<evidence type="ECO:0000256" key="1">
    <source>
        <dbReference type="ARBA" id="ARBA00004141"/>
    </source>
</evidence>
<feature type="compositionally biased region" description="Low complexity" evidence="5">
    <location>
        <begin position="1574"/>
        <end position="1585"/>
    </location>
</feature>
<dbReference type="OrthoDB" id="296386at2759"/>
<feature type="transmembrane region" description="Helical" evidence="6">
    <location>
        <begin position="767"/>
        <end position="789"/>
    </location>
</feature>
<feature type="compositionally biased region" description="Low complexity" evidence="5">
    <location>
        <begin position="437"/>
        <end position="447"/>
    </location>
</feature>
<feature type="transmembrane region" description="Helical" evidence="6">
    <location>
        <begin position="963"/>
        <end position="988"/>
    </location>
</feature>
<feature type="transmembrane region" description="Helical" evidence="6">
    <location>
        <begin position="623"/>
        <end position="646"/>
    </location>
</feature>
<feature type="compositionally biased region" description="Polar residues" evidence="5">
    <location>
        <begin position="1785"/>
        <end position="1800"/>
    </location>
</feature>
<feature type="compositionally biased region" description="Basic and acidic residues" evidence="5">
    <location>
        <begin position="167"/>
        <end position="185"/>
    </location>
</feature>
<dbReference type="PANTHER" id="PTHR12308:SF73">
    <property type="entry name" value="ANOCTAMIN"/>
    <property type="match status" value="1"/>
</dbReference>
<feature type="compositionally biased region" description="Basic and acidic residues" evidence="5">
    <location>
        <begin position="247"/>
        <end position="267"/>
    </location>
</feature>
<feature type="region of interest" description="Disordered" evidence="5">
    <location>
        <begin position="1533"/>
        <end position="1862"/>
    </location>
</feature>
<feature type="compositionally biased region" description="Gly residues" evidence="5">
    <location>
        <begin position="1371"/>
        <end position="1388"/>
    </location>
</feature>
<feature type="compositionally biased region" description="Basic and acidic residues" evidence="5">
    <location>
        <begin position="110"/>
        <end position="128"/>
    </location>
</feature>
<feature type="transmembrane region" description="Helical" evidence="6">
    <location>
        <begin position="853"/>
        <end position="878"/>
    </location>
</feature>
<feature type="compositionally biased region" description="Polar residues" evidence="5">
    <location>
        <begin position="1828"/>
        <end position="1844"/>
    </location>
</feature>
<feature type="compositionally biased region" description="Polar residues" evidence="5">
    <location>
        <begin position="1767"/>
        <end position="1777"/>
    </location>
</feature>
<evidence type="ECO:0000259" key="7">
    <source>
        <dbReference type="Pfam" id="PF04547"/>
    </source>
</evidence>
<accession>A0A1Q3AJM6</accession>
<feature type="compositionally biased region" description="Polar residues" evidence="5">
    <location>
        <begin position="1314"/>
        <end position="1323"/>
    </location>
</feature>
<feature type="compositionally biased region" description="Basic and acidic residues" evidence="5">
    <location>
        <begin position="136"/>
        <end position="146"/>
    </location>
</feature>
<feature type="compositionally biased region" description="Polar residues" evidence="5">
    <location>
        <begin position="1222"/>
        <end position="1235"/>
    </location>
</feature>
<dbReference type="InterPro" id="IPR007632">
    <property type="entry name" value="Anoctamin"/>
</dbReference>
<comment type="caution">
    <text evidence="8">The sequence shown here is derived from an EMBL/GenBank/DDBJ whole genome shotgun (WGS) entry which is preliminary data.</text>
</comment>
<dbReference type="GO" id="GO:0032541">
    <property type="term" value="C:cortical endoplasmic reticulum"/>
    <property type="evidence" value="ECO:0007669"/>
    <property type="project" value="TreeGrafter"/>
</dbReference>
<feature type="compositionally biased region" description="Basic and acidic residues" evidence="5">
    <location>
        <begin position="385"/>
        <end position="396"/>
    </location>
</feature>
<organism evidence="8 9">
    <name type="scientific">Zygosaccharomyces rouxii</name>
    <dbReference type="NCBI Taxonomy" id="4956"/>
    <lineage>
        <taxon>Eukaryota</taxon>
        <taxon>Fungi</taxon>
        <taxon>Dikarya</taxon>
        <taxon>Ascomycota</taxon>
        <taxon>Saccharomycotina</taxon>
        <taxon>Saccharomycetes</taxon>
        <taxon>Saccharomycetales</taxon>
        <taxon>Saccharomycetaceae</taxon>
        <taxon>Zygosaccharomyces</taxon>
    </lineage>
</organism>
<proteinExistence type="predicted"/>
<feature type="compositionally biased region" description="Basic residues" evidence="5">
    <location>
        <begin position="1847"/>
        <end position="1862"/>
    </location>
</feature>
<feature type="domain" description="Anoctamin transmembrane" evidence="7">
    <location>
        <begin position="619"/>
        <end position="983"/>
    </location>
</feature>
<feature type="compositionally biased region" description="Low complexity" evidence="5">
    <location>
        <begin position="1668"/>
        <end position="1683"/>
    </location>
</feature>
<comment type="subcellular location">
    <subcellularLocation>
        <location evidence="1">Membrane</location>
        <topology evidence="1">Multi-pass membrane protein</topology>
    </subcellularLocation>
</comment>
<feature type="compositionally biased region" description="Low complexity" evidence="5">
    <location>
        <begin position="1751"/>
        <end position="1765"/>
    </location>
</feature>
<feature type="transmembrane region" description="Helical" evidence="6">
    <location>
        <begin position="707"/>
        <end position="728"/>
    </location>
</feature>
<feature type="region of interest" description="Disordered" evidence="5">
    <location>
        <begin position="1137"/>
        <end position="1521"/>
    </location>
</feature>
<feature type="compositionally biased region" description="Low complexity" evidence="5">
    <location>
        <begin position="1263"/>
        <end position="1276"/>
    </location>
</feature>
<feature type="compositionally biased region" description="Polar residues" evidence="5">
    <location>
        <begin position="1810"/>
        <end position="1820"/>
    </location>
</feature>
<feature type="compositionally biased region" description="Polar residues" evidence="5">
    <location>
        <begin position="1197"/>
        <end position="1213"/>
    </location>
</feature>
<feature type="compositionally biased region" description="Low complexity" evidence="5">
    <location>
        <begin position="1354"/>
        <end position="1370"/>
    </location>
</feature>
<dbReference type="InterPro" id="IPR049452">
    <property type="entry name" value="Anoctamin_TM"/>
</dbReference>
<dbReference type="PANTHER" id="PTHR12308">
    <property type="entry name" value="ANOCTAMIN"/>
    <property type="match status" value="1"/>
</dbReference>
<reference evidence="8 9" key="1">
    <citation type="submission" date="2016-08" db="EMBL/GenBank/DDBJ databases">
        <title>Draft genome sequence of allopolyploid Zygosaccharomyces rouxii.</title>
        <authorList>
            <person name="Watanabe J."/>
            <person name="Uehara K."/>
            <person name="Mogi Y."/>
            <person name="Tsukioka Y."/>
        </authorList>
    </citation>
    <scope>NUCLEOTIDE SEQUENCE [LARGE SCALE GENOMIC DNA]</scope>
    <source>
        <strain evidence="8 9">NBRC 110957</strain>
    </source>
</reference>
<feature type="compositionally biased region" description="Polar residues" evidence="5">
    <location>
        <begin position="1246"/>
        <end position="1262"/>
    </location>
</feature>
<feature type="compositionally biased region" description="Basic and acidic residues" evidence="5">
    <location>
        <begin position="1625"/>
        <end position="1636"/>
    </location>
</feature>
<feature type="compositionally biased region" description="Gly residues" evidence="5">
    <location>
        <begin position="340"/>
        <end position="355"/>
    </location>
</feature>
<feature type="compositionally biased region" description="Basic and acidic residues" evidence="5">
    <location>
        <begin position="1035"/>
        <end position="1055"/>
    </location>
</feature>
<dbReference type="GO" id="GO:0016020">
    <property type="term" value="C:membrane"/>
    <property type="evidence" value="ECO:0007669"/>
    <property type="project" value="UniProtKB-SubCell"/>
</dbReference>
<feature type="region of interest" description="Disordered" evidence="5">
    <location>
        <begin position="60"/>
        <end position="287"/>
    </location>
</feature>